<protein>
    <recommendedName>
        <fullName evidence="4">DUF4230 domain-containing protein</fullName>
    </recommendedName>
</protein>
<dbReference type="OrthoDB" id="160469at2"/>
<name>A0A178MLX6_9CHLR</name>
<dbReference type="InterPro" id="IPR025324">
    <property type="entry name" value="DUF4230"/>
</dbReference>
<dbReference type="AlphaFoldDB" id="A0A178MLX6"/>
<accession>A0A178MLX6</accession>
<dbReference type="RefSeq" id="WP_066782454.1">
    <property type="nucleotide sequence ID" value="NZ_LWQS01000011.1"/>
</dbReference>
<keyword evidence="1" id="KW-0812">Transmembrane</keyword>
<proteinExistence type="predicted"/>
<feature type="transmembrane region" description="Helical" evidence="1">
    <location>
        <begin position="6"/>
        <end position="25"/>
    </location>
</feature>
<dbReference type="EMBL" id="LWQS01000011">
    <property type="protein sequence ID" value="OAN49722.1"/>
    <property type="molecule type" value="Genomic_DNA"/>
</dbReference>
<sequence length="219" mass="23991">MEQRTVNWIISGVIAVALAGLLLFINRGWAQPTPAVTPLTPEPWPTTPPTFTPLPPTAPPAAPTLIPLPDLRRIDPAIGLSIKFPVTTVTTVSGAQSFFGRDEITLKVTAEVRLTVDLSRAQIQREGNTLTIRLPRAAIDGEPNPIEIEVIGESRRWIGSQITAAQNQALAQARAEIRQRVANDPELISIASEVSYRRLERWLIDELGFSRVVIEPLSS</sequence>
<keyword evidence="1" id="KW-1133">Transmembrane helix</keyword>
<evidence type="ECO:0000313" key="3">
    <source>
        <dbReference type="Proteomes" id="UP000078287"/>
    </source>
</evidence>
<dbReference type="Proteomes" id="UP000078287">
    <property type="component" value="Unassembled WGS sequence"/>
</dbReference>
<keyword evidence="3" id="KW-1185">Reference proteome</keyword>
<evidence type="ECO:0008006" key="4">
    <source>
        <dbReference type="Google" id="ProtNLM"/>
    </source>
</evidence>
<keyword evidence="1" id="KW-0472">Membrane</keyword>
<dbReference type="Pfam" id="PF14014">
    <property type="entry name" value="DUF4230"/>
    <property type="match status" value="1"/>
</dbReference>
<dbReference type="STRING" id="1707952.A6A03_06590"/>
<reference evidence="2 3" key="1">
    <citation type="submission" date="2016-04" db="EMBL/GenBank/DDBJ databases">
        <title>Chloroflexus islandicus sp. nov., a thermophilic filamentous anoxygenic phototrophic bacterium from geyser Strokkur (Iceland).</title>
        <authorList>
            <person name="Gaisin V.A."/>
            <person name="Kalashnikov A.M."/>
            <person name="Sukhacheva M.V."/>
            <person name="Grouzdev D.S."/>
            <person name="Ivanov T.M."/>
            <person name="Kuznetsov B."/>
            <person name="Gorlenko V.M."/>
        </authorList>
    </citation>
    <scope>NUCLEOTIDE SEQUENCE [LARGE SCALE GENOMIC DNA]</scope>
    <source>
        <strain evidence="3">isl-2</strain>
    </source>
</reference>
<evidence type="ECO:0000256" key="1">
    <source>
        <dbReference type="SAM" id="Phobius"/>
    </source>
</evidence>
<organism evidence="2 3">
    <name type="scientific">Chloroflexus islandicus</name>
    <dbReference type="NCBI Taxonomy" id="1707952"/>
    <lineage>
        <taxon>Bacteria</taxon>
        <taxon>Bacillati</taxon>
        <taxon>Chloroflexota</taxon>
        <taxon>Chloroflexia</taxon>
        <taxon>Chloroflexales</taxon>
        <taxon>Chloroflexineae</taxon>
        <taxon>Chloroflexaceae</taxon>
        <taxon>Chloroflexus</taxon>
    </lineage>
</organism>
<evidence type="ECO:0000313" key="2">
    <source>
        <dbReference type="EMBL" id="OAN49722.1"/>
    </source>
</evidence>
<gene>
    <name evidence="2" type="ORF">A6A03_06590</name>
</gene>
<comment type="caution">
    <text evidence="2">The sequence shown here is derived from an EMBL/GenBank/DDBJ whole genome shotgun (WGS) entry which is preliminary data.</text>
</comment>